<organism evidence="2 5">
    <name type="scientific">Phytophthora rubi</name>
    <dbReference type="NCBI Taxonomy" id="129364"/>
    <lineage>
        <taxon>Eukaryota</taxon>
        <taxon>Sar</taxon>
        <taxon>Stramenopiles</taxon>
        <taxon>Oomycota</taxon>
        <taxon>Peronosporomycetes</taxon>
        <taxon>Peronosporales</taxon>
        <taxon>Peronosporaceae</taxon>
        <taxon>Phytophthora</taxon>
    </lineage>
</organism>
<evidence type="ECO:0000313" key="3">
    <source>
        <dbReference type="EMBL" id="KAE9016621.1"/>
    </source>
</evidence>
<proteinExistence type="predicted"/>
<dbReference type="EMBL" id="QXFU01001269">
    <property type="protein sequence ID" value="KAE9006275.1"/>
    <property type="molecule type" value="Genomic_DNA"/>
</dbReference>
<dbReference type="Proteomes" id="UP000435112">
    <property type="component" value="Unassembled WGS sequence"/>
</dbReference>
<evidence type="ECO:0000313" key="2">
    <source>
        <dbReference type="EMBL" id="KAE9006275.1"/>
    </source>
</evidence>
<gene>
    <name evidence="3" type="ORF">PR001_g14607</name>
    <name evidence="2" type="ORF">PR002_g16526</name>
</gene>
<reference evidence="4 5" key="1">
    <citation type="submission" date="2018-09" db="EMBL/GenBank/DDBJ databases">
        <title>Genomic investigation of the strawberry pathogen Phytophthora fragariae indicates pathogenicity is determined by transcriptional variation in three key races.</title>
        <authorList>
            <person name="Adams T.M."/>
            <person name="Armitage A.D."/>
            <person name="Sobczyk M.K."/>
            <person name="Bates H.J."/>
            <person name="Dunwell J.M."/>
            <person name="Nellist C.F."/>
            <person name="Harrison R.J."/>
        </authorList>
    </citation>
    <scope>NUCLEOTIDE SEQUENCE [LARGE SCALE GENOMIC DNA]</scope>
    <source>
        <strain evidence="3 4">SCRP249</strain>
        <strain evidence="2 5">SCRP324</strain>
    </source>
</reference>
<name>A0A6A3KMG0_9STRA</name>
<evidence type="ECO:0000256" key="1">
    <source>
        <dbReference type="SAM" id="MobiDB-lite"/>
    </source>
</evidence>
<evidence type="ECO:0000313" key="4">
    <source>
        <dbReference type="Proteomes" id="UP000429607"/>
    </source>
</evidence>
<feature type="region of interest" description="Disordered" evidence="1">
    <location>
        <begin position="78"/>
        <end position="102"/>
    </location>
</feature>
<evidence type="ECO:0000313" key="5">
    <source>
        <dbReference type="Proteomes" id="UP000435112"/>
    </source>
</evidence>
<dbReference type="AlphaFoldDB" id="A0A6A3KMG0"/>
<dbReference type="EMBL" id="QXFV01001056">
    <property type="protein sequence ID" value="KAE9016621.1"/>
    <property type="molecule type" value="Genomic_DNA"/>
</dbReference>
<accession>A0A6A3KMG0</accession>
<protein>
    <submittedName>
        <fullName evidence="2">Uncharacterized protein</fullName>
    </submittedName>
</protein>
<dbReference type="Proteomes" id="UP000429607">
    <property type="component" value="Unassembled WGS sequence"/>
</dbReference>
<feature type="compositionally biased region" description="Polar residues" evidence="1">
    <location>
        <begin position="88"/>
        <end position="102"/>
    </location>
</feature>
<sequence>MLGLGIFQSRATSTGSVGMGISALTISSMGLSGMVVSGVFASGVDVSVTGGTVIIVSDVDDSGVRVLEGETVRGRQEILSNPKLRPNGITSSSPNSTLLLVQ</sequence>
<comment type="caution">
    <text evidence="2">The sequence shown here is derived from an EMBL/GenBank/DDBJ whole genome shotgun (WGS) entry which is preliminary data.</text>
</comment>